<feature type="region of interest" description="Disordered" evidence="1">
    <location>
        <begin position="89"/>
        <end position="109"/>
    </location>
</feature>
<gene>
    <name evidence="2" type="ORF">HHL08_18915</name>
</gene>
<dbReference type="AlphaFoldDB" id="A0A7X9WYF9"/>
<evidence type="ECO:0000313" key="3">
    <source>
        <dbReference type="Proteomes" id="UP000519023"/>
    </source>
</evidence>
<sequence length="173" mass="18640">MIVEAALRHARGCDRDNQHQRDTAVPPMPNRVWLILQIAANSRMWRVRQAASAAALRVTEFAIIRLALIRAAAPIIESAGRVRITLASGARTPPSSAMPSYRGAPPVRSRRGHAAIQTLTQPRQTLQNCIAPVTTEDGASRTRTTSNEAVAAPISGSMNRTGNIVLTANFTSL</sequence>
<protein>
    <submittedName>
        <fullName evidence="2">Uncharacterized protein</fullName>
    </submittedName>
</protein>
<reference evidence="2 3" key="1">
    <citation type="submission" date="2020-04" db="EMBL/GenBank/DDBJ databases">
        <title>Sphingobium sp. AR-3-1 isolated from Arctic soil.</title>
        <authorList>
            <person name="Dahal R.H."/>
            <person name="Chaudhary D.K."/>
        </authorList>
    </citation>
    <scope>NUCLEOTIDE SEQUENCE [LARGE SCALE GENOMIC DNA]</scope>
    <source>
        <strain evidence="2 3">AR-3-1</strain>
    </source>
</reference>
<dbReference type="EMBL" id="JABBFV010000017">
    <property type="protein sequence ID" value="NML12192.1"/>
    <property type="molecule type" value="Genomic_DNA"/>
</dbReference>
<name>A0A7X9WYF9_9SPHN</name>
<organism evidence="2 3">
    <name type="scientific">Sphingobium psychrophilum</name>
    <dbReference type="NCBI Taxonomy" id="2728834"/>
    <lineage>
        <taxon>Bacteria</taxon>
        <taxon>Pseudomonadati</taxon>
        <taxon>Pseudomonadota</taxon>
        <taxon>Alphaproteobacteria</taxon>
        <taxon>Sphingomonadales</taxon>
        <taxon>Sphingomonadaceae</taxon>
        <taxon>Sphingobium</taxon>
    </lineage>
</organism>
<accession>A0A7X9WYF9</accession>
<dbReference type="Proteomes" id="UP000519023">
    <property type="component" value="Unassembled WGS sequence"/>
</dbReference>
<comment type="caution">
    <text evidence="2">The sequence shown here is derived from an EMBL/GenBank/DDBJ whole genome shotgun (WGS) entry which is preliminary data.</text>
</comment>
<keyword evidence="3" id="KW-1185">Reference proteome</keyword>
<proteinExistence type="predicted"/>
<evidence type="ECO:0000256" key="1">
    <source>
        <dbReference type="SAM" id="MobiDB-lite"/>
    </source>
</evidence>
<evidence type="ECO:0000313" key="2">
    <source>
        <dbReference type="EMBL" id="NML12192.1"/>
    </source>
</evidence>